<evidence type="ECO:0000256" key="2">
    <source>
        <dbReference type="ARBA" id="ARBA00022679"/>
    </source>
</evidence>
<dbReference type="eggNOG" id="COG0566">
    <property type="taxonomic scope" value="Bacteria"/>
</dbReference>
<dbReference type="InterPro" id="IPR029028">
    <property type="entry name" value="Alpha/beta_knot_MTases"/>
</dbReference>
<dbReference type="InterPro" id="IPR029064">
    <property type="entry name" value="Ribosomal_eL30-like_sf"/>
</dbReference>
<dbReference type="InterPro" id="IPR051259">
    <property type="entry name" value="rRNA_Methyltransferase"/>
</dbReference>
<dbReference type="Gene3D" id="3.40.1280.10">
    <property type="match status" value="1"/>
</dbReference>
<name>D1PQ12_9FIRM</name>
<dbReference type="Gene3D" id="3.30.1330.30">
    <property type="match status" value="1"/>
</dbReference>
<dbReference type="Pfam" id="PF00588">
    <property type="entry name" value="SpoU_methylase"/>
    <property type="match status" value="1"/>
</dbReference>
<reference evidence="4" key="1">
    <citation type="submission" date="2009-12" db="EMBL/GenBank/DDBJ databases">
        <authorList>
            <person name="Weinstock G."/>
            <person name="Sodergren E."/>
            <person name="Clifton S."/>
            <person name="Fulton L."/>
            <person name="Fulton B."/>
            <person name="Courtney L."/>
            <person name="Fronick C."/>
            <person name="Harrison M."/>
            <person name="Strong C."/>
            <person name="Farmer C."/>
            <person name="Delahaunty K."/>
            <person name="Markovic C."/>
            <person name="Hall O."/>
            <person name="Minx P."/>
            <person name="Tomlinson C."/>
            <person name="Mitreva M."/>
            <person name="Nelson J."/>
            <person name="Hou S."/>
            <person name="Wollam A."/>
            <person name="Pepin K.H."/>
            <person name="Johnson M."/>
            <person name="Bhonagiri V."/>
            <person name="Nash W.E."/>
            <person name="Warren W."/>
            <person name="Chinwalla A."/>
            <person name="Mardis E.R."/>
            <person name="Wilson R.K."/>
        </authorList>
    </citation>
    <scope>NUCLEOTIDE SEQUENCE [LARGE SCALE GENOMIC DNA]</scope>
    <source>
        <strain evidence="4">DSM 15176</strain>
    </source>
</reference>
<organism evidence="4 5">
    <name type="scientific">Subdoligranulum variabile DSM 15176</name>
    <dbReference type="NCBI Taxonomy" id="411471"/>
    <lineage>
        <taxon>Bacteria</taxon>
        <taxon>Bacillati</taxon>
        <taxon>Bacillota</taxon>
        <taxon>Clostridia</taxon>
        <taxon>Eubacteriales</taxon>
        <taxon>Oscillospiraceae</taxon>
        <taxon>Subdoligranulum</taxon>
    </lineage>
</organism>
<dbReference type="SUPFAM" id="SSF75217">
    <property type="entry name" value="alpha/beta knot"/>
    <property type="match status" value="1"/>
</dbReference>
<dbReference type="PANTHER" id="PTHR43191:SF12">
    <property type="entry name" value="RRNA METHYLASE"/>
    <property type="match status" value="1"/>
</dbReference>
<dbReference type="InterPro" id="IPR029026">
    <property type="entry name" value="tRNA_m1G_MTases_N"/>
</dbReference>
<evidence type="ECO:0000259" key="3">
    <source>
        <dbReference type="Pfam" id="PF00588"/>
    </source>
</evidence>
<dbReference type="GO" id="GO:0008173">
    <property type="term" value="F:RNA methyltransferase activity"/>
    <property type="evidence" value="ECO:0007669"/>
    <property type="project" value="InterPro"/>
</dbReference>
<dbReference type="Proteomes" id="UP000003438">
    <property type="component" value="Unassembled WGS sequence"/>
</dbReference>
<dbReference type="STRING" id="411471.SUBVAR_06479"/>
<dbReference type="PANTHER" id="PTHR43191">
    <property type="entry name" value="RRNA METHYLTRANSFERASE 3"/>
    <property type="match status" value="1"/>
</dbReference>
<evidence type="ECO:0000313" key="4">
    <source>
        <dbReference type="EMBL" id="EFB75204.1"/>
    </source>
</evidence>
<evidence type="ECO:0000313" key="5">
    <source>
        <dbReference type="Proteomes" id="UP000003438"/>
    </source>
</evidence>
<keyword evidence="2" id="KW-0808">Transferase</keyword>
<proteinExistence type="predicted"/>
<sequence length="297" mass="31912">MFAIWPVLGYAGTKRKQKEEQPMPNIVEITDLSAPELDVYARLTEAQLRNKLEPEKGVFIAESPKVIGTALDAGYKPLSFLMERRQIEGPAAGVLARCPDATVYTADRAVLESLTGYALTRGVLCAMHRPAPRTAEEVCRNARRVAVLEGIVDSTNIGAIFRSAAALGMDAVLLSPSCCDPLCRRAIRVSMGTVFQVPWARLGEDKTQWPEAGLARLHAMGFTTAAMALDDRALPVDDPALQAAEKLAIVLGTEGDGLAAETIARCDATVMIPMQHGVDSLNVGAAAAVAFWQLRAR</sequence>
<evidence type="ECO:0000256" key="1">
    <source>
        <dbReference type="ARBA" id="ARBA00022603"/>
    </source>
</evidence>
<dbReference type="GO" id="GO:0003723">
    <property type="term" value="F:RNA binding"/>
    <property type="evidence" value="ECO:0007669"/>
    <property type="project" value="InterPro"/>
</dbReference>
<dbReference type="SUPFAM" id="SSF55315">
    <property type="entry name" value="L30e-like"/>
    <property type="match status" value="1"/>
</dbReference>
<gene>
    <name evidence="4" type="ORF">SUBVAR_06479</name>
</gene>
<dbReference type="InterPro" id="IPR001537">
    <property type="entry name" value="SpoU_MeTrfase"/>
</dbReference>
<dbReference type="AlphaFoldDB" id="D1PQ12"/>
<dbReference type="CDD" id="cd18095">
    <property type="entry name" value="SpoU-like_rRNA-MTase"/>
    <property type="match status" value="1"/>
</dbReference>
<dbReference type="GO" id="GO:0006396">
    <property type="term" value="P:RNA processing"/>
    <property type="evidence" value="ECO:0007669"/>
    <property type="project" value="InterPro"/>
</dbReference>
<keyword evidence="1 4" id="KW-0489">Methyltransferase</keyword>
<feature type="domain" description="tRNA/rRNA methyltransferase SpoU type" evidence="3">
    <location>
        <begin position="145"/>
        <end position="291"/>
    </location>
</feature>
<comment type="caution">
    <text evidence="4">The sequence shown here is derived from an EMBL/GenBank/DDBJ whole genome shotgun (WGS) entry which is preliminary data.</text>
</comment>
<keyword evidence="5" id="KW-1185">Reference proteome</keyword>
<dbReference type="EMBL" id="ACBY02000030">
    <property type="protein sequence ID" value="EFB75204.1"/>
    <property type="molecule type" value="Genomic_DNA"/>
</dbReference>
<protein>
    <submittedName>
        <fullName evidence="4">RNA methyltransferase, TrmH family</fullName>
    </submittedName>
</protein>
<accession>D1PQ12</accession>
<dbReference type="GO" id="GO:0032259">
    <property type="term" value="P:methylation"/>
    <property type="evidence" value="ECO:0007669"/>
    <property type="project" value="UniProtKB-KW"/>
</dbReference>
<dbReference type="HOGENOM" id="CLU_021322_3_3_9"/>